<gene>
    <name evidence="4" type="ORF">F7P68_0009585</name>
    <name evidence="3" type="ORF">SN16_08210</name>
</gene>
<accession>A0A0C2HA38</accession>
<evidence type="ECO:0000313" key="3">
    <source>
        <dbReference type="EMBL" id="KIH70675.1"/>
    </source>
</evidence>
<dbReference type="PANTHER" id="PTHR35149">
    <property type="entry name" value="SLL5132 PROTEIN"/>
    <property type="match status" value="1"/>
</dbReference>
<dbReference type="RefSeq" id="WP_040106133.1">
    <property type="nucleotide sequence ID" value="NZ_JABEVU030000001.1"/>
</dbReference>
<dbReference type="GO" id="GO:0004519">
    <property type="term" value="F:endonuclease activity"/>
    <property type="evidence" value="ECO:0007669"/>
    <property type="project" value="UniProtKB-KW"/>
</dbReference>
<evidence type="ECO:0000313" key="5">
    <source>
        <dbReference type="Proteomes" id="UP000031546"/>
    </source>
</evidence>
<proteinExistence type="predicted"/>
<keyword evidence="4" id="KW-0540">Nuclease</keyword>
<reference evidence="3 5" key="1">
    <citation type="submission" date="2015-01" db="EMBL/GenBank/DDBJ databases">
        <title>Genome sequences of high lactate-tolerant strain Salinicoccus roseus W12 with industrial interest.</title>
        <authorList>
            <person name="Wang H."/>
            <person name="Yu B."/>
        </authorList>
    </citation>
    <scope>NUCLEOTIDE SEQUENCE [LARGE SCALE GENOMIC DNA]</scope>
    <source>
        <strain evidence="3 5">W12</strain>
    </source>
</reference>
<organism evidence="3 5">
    <name type="scientific">Salinicoccus roseus</name>
    <dbReference type="NCBI Taxonomy" id="45670"/>
    <lineage>
        <taxon>Bacteria</taxon>
        <taxon>Bacillati</taxon>
        <taxon>Bacillota</taxon>
        <taxon>Bacilli</taxon>
        <taxon>Bacillales</taxon>
        <taxon>Staphylococcaceae</taxon>
        <taxon>Salinicoccus</taxon>
    </lineage>
</organism>
<evidence type="ECO:0000259" key="1">
    <source>
        <dbReference type="Pfam" id="PF03235"/>
    </source>
</evidence>
<dbReference type="Proteomes" id="UP000031546">
    <property type="component" value="Unassembled WGS sequence"/>
</dbReference>
<dbReference type="Pfam" id="PF03235">
    <property type="entry name" value="GmrSD_N"/>
    <property type="match status" value="1"/>
</dbReference>
<dbReference type="InterPro" id="IPR011089">
    <property type="entry name" value="GmrSD_C"/>
</dbReference>
<dbReference type="OrthoDB" id="9798761at2"/>
<reference evidence="4" key="3">
    <citation type="submission" date="2022-12" db="EMBL/GenBank/DDBJ databases">
        <title>Genome analysis and biological profiling of marine Salinicoccus roseus MOSEL-ME25.</title>
        <authorList>
            <person name="Mirza F.T."/>
            <person name="Xie Y."/>
            <person name="Shinwari Z.K."/>
        </authorList>
    </citation>
    <scope>NUCLEOTIDE SEQUENCE</scope>
    <source>
        <strain evidence="4">MOSEL-ME25</strain>
    </source>
</reference>
<evidence type="ECO:0000259" key="2">
    <source>
        <dbReference type="Pfam" id="PF07510"/>
    </source>
</evidence>
<feature type="domain" description="GmrSD restriction endonucleases N-terminal" evidence="1">
    <location>
        <begin position="20"/>
        <end position="234"/>
    </location>
</feature>
<dbReference type="Proteomes" id="UP000527860">
    <property type="component" value="Unassembled WGS sequence"/>
</dbReference>
<dbReference type="PANTHER" id="PTHR35149:SF1">
    <property type="entry name" value="DUF5655 DOMAIN-CONTAINING PROTEIN"/>
    <property type="match status" value="1"/>
</dbReference>
<reference evidence="4" key="2">
    <citation type="submission" date="2020-04" db="EMBL/GenBank/DDBJ databases">
        <authorList>
            <person name="Tanveer F."/>
            <person name="Xie Y."/>
            <person name="Shinwari Z.K."/>
        </authorList>
    </citation>
    <scope>NUCLEOTIDE SEQUENCE</scope>
    <source>
        <strain evidence="4">MOSEL-ME25</strain>
    </source>
</reference>
<comment type="caution">
    <text evidence="3">The sequence shown here is derived from an EMBL/GenBank/DDBJ whole genome shotgun (WGS) entry which is preliminary data.</text>
</comment>
<dbReference type="Pfam" id="PF07510">
    <property type="entry name" value="GmrSD_C"/>
    <property type="match status" value="1"/>
</dbReference>
<dbReference type="GeneID" id="77845536"/>
<sequence length="569" mass="67516">MKKIDAHEMKLRKYLQISEGTLHIPFSQRPYEWEKDQVKRLFNDLTGLYDLEEEIHMLNFFTISSEGEDKIFDGQQRTITILLLVLIFIKKIEKFNMSEAGLQFQEKYLVEKDHSTVPPSEERKIVFSDKEIDSLFYEIISNRNKSEYEFQDYDNPSQKSIVRNYNLLNNLLTEFIEERNMKYGDILKLFNTILDNTILIVIRTATDNLARAMFETLNNTGKKLESFYVLKNDLVISLTEEKVQDNWRQIESNLEGYDPSHFLLAFSTILSGRHTKQKALSKIYDSYDRDSNESMQKLLMSLVLASKNYLYIKNPSQLKNPKEKEQVIQYKRLSQQIEIFEVTQHVPLILAMFMKNRSLIEINKTLSHILNLIIRRFYFNEERANVIESDIAELARRTFNDNLKLTTIIENIKKMSIDDEDLELAIKRKEIDSWQSKKRFKFILKEIYNLFDLNNEVQIKDSLDEIEYEHILPQRPKSNSKWLEKFNDDNKRKRYTGKVGNGTLLVKRWNIKATNKDFDLKKDDYLKSHVPENKKIAEKKDWGMDEIDNRTKDLSAKIIEYLDFIISSN</sequence>
<dbReference type="InterPro" id="IPR004919">
    <property type="entry name" value="GmrSD_N"/>
</dbReference>
<evidence type="ECO:0000313" key="4">
    <source>
        <dbReference type="EMBL" id="MDB0580784.1"/>
    </source>
</evidence>
<dbReference type="AlphaFoldDB" id="A0A0C2HA38"/>
<keyword evidence="6" id="KW-1185">Reference proteome</keyword>
<protein>
    <submittedName>
        <fullName evidence="4">DUF262 domain-containing HNH endonuclease family protein</fullName>
    </submittedName>
</protein>
<dbReference type="EMBL" id="JXII01000006">
    <property type="protein sequence ID" value="KIH70675.1"/>
    <property type="molecule type" value="Genomic_DNA"/>
</dbReference>
<dbReference type="STRING" id="45670.SN16_08210"/>
<keyword evidence="4" id="KW-0378">Hydrolase</keyword>
<keyword evidence="4" id="KW-0255">Endonuclease</keyword>
<feature type="domain" description="GmrSD restriction endonucleases C-terminal" evidence="2">
    <location>
        <begin position="418"/>
        <end position="555"/>
    </location>
</feature>
<name>A0A0C2HA38_9STAP</name>
<evidence type="ECO:0000313" key="6">
    <source>
        <dbReference type="Proteomes" id="UP000527860"/>
    </source>
</evidence>
<dbReference type="EMBL" id="JABEVU030000001">
    <property type="protein sequence ID" value="MDB0580784.1"/>
    <property type="molecule type" value="Genomic_DNA"/>
</dbReference>